<gene>
    <name evidence="3" type="ORF">R70211_03849</name>
</gene>
<dbReference type="InterPro" id="IPR020287">
    <property type="entry name" value="Tail_sheath_C"/>
</dbReference>
<dbReference type="PANTHER" id="PTHR35861:SF1">
    <property type="entry name" value="PHAGE TAIL SHEATH PROTEIN"/>
    <property type="match status" value="1"/>
</dbReference>
<comment type="caution">
    <text evidence="3">The sequence shown here is derived from an EMBL/GenBank/DDBJ whole genome shotgun (WGS) entry which is preliminary data.</text>
</comment>
<dbReference type="PANTHER" id="PTHR35861">
    <property type="match status" value="1"/>
</dbReference>
<keyword evidence="4" id="KW-1185">Reference proteome</keyword>
<feature type="domain" description="Tail sheath protein C-terminal" evidence="2">
    <location>
        <begin position="255"/>
        <end position="361"/>
    </location>
</feature>
<evidence type="ECO:0000313" key="4">
    <source>
        <dbReference type="Proteomes" id="UP000675121"/>
    </source>
</evidence>
<protein>
    <recommendedName>
        <fullName evidence="2">Tail sheath protein C-terminal domain-containing protein</fullName>
    </recommendedName>
</protein>
<comment type="similarity">
    <text evidence="1">Belongs to the myoviridae tail sheath protein family.</text>
</comment>
<organism evidence="3 4">
    <name type="scientific">Paraburkholderia domus</name>
    <dbReference type="NCBI Taxonomy" id="2793075"/>
    <lineage>
        <taxon>Bacteria</taxon>
        <taxon>Pseudomonadati</taxon>
        <taxon>Pseudomonadota</taxon>
        <taxon>Betaproteobacteria</taxon>
        <taxon>Burkholderiales</taxon>
        <taxon>Burkholderiaceae</taxon>
        <taxon>Paraburkholderia</taxon>
    </lineage>
</organism>
<dbReference type="AlphaFoldDB" id="A0A9N8N207"/>
<evidence type="ECO:0000256" key="1">
    <source>
        <dbReference type="ARBA" id="ARBA00008005"/>
    </source>
</evidence>
<dbReference type="Pfam" id="PF17482">
    <property type="entry name" value="Phage_sheath_1C"/>
    <property type="match status" value="1"/>
</dbReference>
<dbReference type="EMBL" id="CAJNAS010000010">
    <property type="protein sequence ID" value="CAE6910003.1"/>
    <property type="molecule type" value="Genomic_DNA"/>
</dbReference>
<sequence length="367" mass="40143">MPVTVSYPGVYVEEDASPSLSINNSATAVPAIIVGNDDRLVKGSDNQQCMRITSWLDYVKNVKTILGEDYAFDFGSSDDGHRDTAIRAYFENGGGYCYLVLGNCATARIPCYDDISLIVGQGVLDVDSADIGTLCQPGTGRFAIMDGSQSEMTSTYKPAWQSNPCVAVYYPYLRANWTSNNIPPSVVVAGIYCSVDRTRGVWKAPANVYLPANYQPLYKVIDDLQGQFNSGLAINMIRNAVGGGTVVWGARTLEDSDNWRYIPVRRLFDSAERDIKSALRSMVFEPNGQPVWEKVRSAITNYLYGLWQAGALVGESEKEAYFVQIGEGLTMTSDDIAQGKMIVNVGMAAVRPAEFIVLQFTQNVGQG</sequence>
<dbReference type="Gene3D" id="3.40.50.11780">
    <property type="match status" value="1"/>
</dbReference>
<dbReference type="Proteomes" id="UP000675121">
    <property type="component" value="Unassembled WGS sequence"/>
</dbReference>
<dbReference type="InterPro" id="IPR052042">
    <property type="entry name" value="Tail_sheath_structural"/>
</dbReference>
<proteinExistence type="inferred from homology"/>
<name>A0A9N8N207_9BURK</name>
<evidence type="ECO:0000259" key="2">
    <source>
        <dbReference type="Pfam" id="PF17482"/>
    </source>
</evidence>
<evidence type="ECO:0000313" key="3">
    <source>
        <dbReference type="EMBL" id="CAE6910003.1"/>
    </source>
</evidence>
<accession>A0A9N8N207</accession>
<reference evidence="3" key="1">
    <citation type="submission" date="2021-02" db="EMBL/GenBank/DDBJ databases">
        <authorList>
            <person name="Vanwijnsberghe S."/>
        </authorList>
    </citation>
    <scope>NUCLEOTIDE SEQUENCE</scope>
    <source>
        <strain evidence="3">R-70211</strain>
    </source>
</reference>
<dbReference type="RefSeq" id="WP_201139139.1">
    <property type="nucleotide sequence ID" value="NZ_CAJNAS010000010.1"/>
</dbReference>